<keyword evidence="4" id="KW-1185">Reference proteome</keyword>
<dbReference type="AlphaFoldDB" id="A0A261U3V6"/>
<comment type="caution">
    <text evidence="3">The sequence shown here is derived from an EMBL/GenBank/DDBJ whole genome shotgun (WGS) entry which is preliminary data.</text>
</comment>
<dbReference type="InterPro" id="IPR052347">
    <property type="entry name" value="Isochorismatase_Nicotinamidase"/>
</dbReference>
<gene>
    <name evidence="3" type="ORF">CAL20_14725</name>
</gene>
<evidence type="ECO:0000256" key="2">
    <source>
        <dbReference type="ARBA" id="ARBA00022801"/>
    </source>
</evidence>
<dbReference type="Proteomes" id="UP000216885">
    <property type="component" value="Unassembled WGS sequence"/>
</dbReference>
<proteinExistence type="inferred from homology"/>
<dbReference type="SUPFAM" id="SSF52499">
    <property type="entry name" value="Isochorismatase-like hydrolases"/>
    <property type="match status" value="1"/>
</dbReference>
<dbReference type="PANTHER" id="PTHR11080">
    <property type="entry name" value="PYRAZINAMIDASE/NICOTINAMIDASE"/>
    <property type="match status" value="1"/>
</dbReference>
<accession>A0A261U3V6</accession>
<sequence length="285" mass="31243">MSQHIHLLIIDPQNDFCDLPVDVRPQVGAMMTSPALPVSGGHQDMKRLADFVTRMGPRLRDIAITLDSHPHVAIERTTFWKDRDGQSVAPFTLISADSVEAGDFVPASHADLVLRQLRALERAGRYQLVVWPVHCVTGTWGHNIHADVADALADWESLSHSTPHKVLKGEYPWSEHYGAFEAEVPLADVPSTQFNMPLARRVTEDVDLLLVAGLASSHCVAASVDQLLGALPRLPLKSGFQMVLLTDCMSPVGGFEAQAEQFLQRAGAAGVQLQTSQQIFDAYRL</sequence>
<dbReference type="InterPro" id="IPR036380">
    <property type="entry name" value="Isochorismatase-like_sf"/>
</dbReference>
<comment type="similarity">
    <text evidence="1">Belongs to the isochorismatase family.</text>
</comment>
<evidence type="ECO:0000313" key="3">
    <source>
        <dbReference type="EMBL" id="OZI56658.1"/>
    </source>
</evidence>
<dbReference type="RefSeq" id="WP_094838208.1">
    <property type="nucleotide sequence ID" value="NZ_NEVQ01000013.1"/>
</dbReference>
<evidence type="ECO:0000256" key="1">
    <source>
        <dbReference type="ARBA" id="ARBA00006336"/>
    </source>
</evidence>
<evidence type="ECO:0008006" key="5">
    <source>
        <dbReference type="Google" id="ProtNLM"/>
    </source>
</evidence>
<dbReference type="GO" id="GO:0016787">
    <property type="term" value="F:hydrolase activity"/>
    <property type="evidence" value="ECO:0007669"/>
    <property type="project" value="UniProtKB-KW"/>
</dbReference>
<reference evidence="3 4" key="1">
    <citation type="submission" date="2017-05" db="EMBL/GenBank/DDBJ databases">
        <title>Complete and WGS of Bordetella genogroups.</title>
        <authorList>
            <person name="Spilker T."/>
            <person name="LiPuma J."/>
        </authorList>
    </citation>
    <scope>NUCLEOTIDE SEQUENCE [LARGE SCALE GENOMIC DNA]</scope>
    <source>
        <strain evidence="3 4">AU9919</strain>
    </source>
</reference>
<dbReference type="PANTHER" id="PTHR11080:SF2">
    <property type="entry name" value="LD05707P"/>
    <property type="match status" value="1"/>
</dbReference>
<organism evidence="3 4">
    <name type="scientific">Bordetella genomosp. 4</name>
    <dbReference type="NCBI Taxonomy" id="463044"/>
    <lineage>
        <taxon>Bacteria</taxon>
        <taxon>Pseudomonadati</taxon>
        <taxon>Pseudomonadota</taxon>
        <taxon>Betaproteobacteria</taxon>
        <taxon>Burkholderiales</taxon>
        <taxon>Alcaligenaceae</taxon>
        <taxon>Bordetella</taxon>
    </lineage>
</organism>
<dbReference type="EMBL" id="NEVQ01000013">
    <property type="protein sequence ID" value="OZI56658.1"/>
    <property type="molecule type" value="Genomic_DNA"/>
</dbReference>
<evidence type="ECO:0000313" key="4">
    <source>
        <dbReference type="Proteomes" id="UP000216885"/>
    </source>
</evidence>
<name>A0A261U3V6_9BORD</name>
<keyword evidence="2" id="KW-0378">Hydrolase</keyword>
<dbReference type="Gene3D" id="3.40.50.850">
    <property type="entry name" value="Isochorismatase-like"/>
    <property type="match status" value="1"/>
</dbReference>
<protein>
    <recommendedName>
        <fullName evidence="5">Cysteine hydrolase</fullName>
    </recommendedName>
</protein>